<comment type="similarity">
    <text evidence="1">Belongs to the TIM50 family.</text>
</comment>
<organism evidence="4 5">
    <name type="scientific">Anthostomella pinea</name>
    <dbReference type="NCBI Taxonomy" id="933095"/>
    <lineage>
        <taxon>Eukaryota</taxon>
        <taxon>Fungi</taxon>
        <taxon>Dikarya</taxon>
        <taxon>Ascomycota</taxon>
        <taxon>Pezizomycotina</taxon>
        <taxon>Sordariomycetes</taxon>
        <taxon>Xylariomycetidae</taxon>
        <taxon>Xylariales</taxon>
        <taxon>Xylariaceae</taxon>
        <taxon>Anthostomella</taxon>
    </lineage>
</organism>
<name>A0AAI8YI37_9PEZI</name>
<evidence type="ECO:0000313" key="4">
    <source>
        <dbReference type="EMBL" id="CAJ2508084.1"/>
    </source>
</evidence>
<proteinExistence type="inferred from homology"/>
<dbReference type="Proteomes" id="UP001295740">
    <property type="component" value="Unassembled WGS sequence"/>
</dbReference>
<dbReference type="AlphaFoldDB" id="A0AAI8YI37"/>
<protein>
    <recommendedName>
        <fullName evidence="1">Mitochondrial import inner membrane translocase subunit TIM50</fullName>
    </recommendedName>
</protein>
<feature type="region of interest" description="Disordered" evidence="2">
    <location>
        <begin position="60"/>
        <end position="156"/>
    </location>
</feature>
<keyword evidence="1" id="KW-0496">Mitochondrion</keyword>
<evidence type="ECO:0000259" key="3">
    <source>
        <dbReference type="PROSITE" id="PS50969"/>
    </source>
</evidence>
<keyword evidence="5" id="KW-1185">Reference proteome</keyword>
<dbReference type="GO" id="GO:0005744">
    <property type="term" value="C:TIM23 mitochondrial import inner membrane translocase complex"/>
    <property type="evidence" value="ECO:0007669"/>
    <property type="project" value="UniProtKB-UniRule"/>
</dbReference>
<dbReference type="EMBL" id="CAUWAG010000010">
    <property type="protein sequence ID" value="CAJ2508084.1"/>
    <property type="molecule type" value="Genomic_DNA"/>
</dbReference>
<dbReference type="PANTHER" id="PTHR12210">
    <property type="entry name" value="DULLARD PROTEIN PHOSPHATASE"/>
    <property type="match status" value="1"/>
</dbReference>
<comment type="caution">
    <text evidence="4">The sequence shown here is derived from an EMBL/GenBank/DDBJ whole genome shotgun (WGS) entry which is preliminary data.</text>
</comment>
<evidence type="ECO:0000313" key="5">
    <source>
        <dbReference type="Proteomes" id="UP001295740"/>
    </source>
</evidence>
<comment type="subunit">
    <text evidence="1">Component of the TIM23 complex.</text>
</comment>
<dbReference type="PROSITE" id="PS50969">
    <property type="entry name" value="FCP1"/>
    <property type="match status" value="1"/>
</dbReference>
<feature type="compositionally biased region" description="Low complexity" evidence="2">
    <location>
        <begin position="74"/>
        <end position="83"/>
    </location>
</feature>
<keyword evidence="1" id="KW-0813">Transport</keyword>
<comment type="function">
    <text evidence="1">Essential component of the TIM23 complex, a complex that mediates the translocation of transit peptide-containing proteins across the mitochondrial inner membrane.</text>
</comment>
<dbReference type="InterPro" id="IPR036412">
    <property type="entry name" value="HAD-like_sf"/>
</dbReference>
<gene>
    <name evidence="4" type="ORF">KHLLAP_LOCUS8552</name>
</gene>
<evidence type="ECO:0000256" key="1">
    <source>
        <dbReference type="RuleBase" id="RU365079"/>
    </source>
</evidence>
<keyword evidence="1" id="KW-0653">Protein transport</keyword>
<keyword evidence="1" id="KW-0809">Transit peptide</keyword>
<dbReference type="SMART" id="SM00577">
    <property type="entry name" value="CPDc"/>
    <property type="match status" value="1"/>
</dbReference>
<comment type="subcellular location">
    <subcellularLocation>
        <location evidence="1">Mitochondrion inner membrane</location>
        <topology evidence="1">Single-pass membrane protein</topology>
    </subcellularLocation>
</comment>
<accession>A0AAI8YI37</accession>
<keyword evidence="1" id="KW-0811">Translocation</keyword>
<dbReference type="GO" id="GO:0015031">
    <property type="term" value="P:protein transport"/>
    <property type="evidence" value="ECO:0007669"/>
    <property type="project" value="UniProtKB-KW"/>
</dbReference>
<dbReference type="Pfam" id="PF03031">
    <property type="entry name" value="NIF"/>
    <property type="match status" value="1"/>
</dbReference>
<dbReference type="InterPro" id="IPR050365">
    <property type="entry name" value="TIM50"/>
</dbReference>
<feature type="domain" description="FCP1 homology" evidence="3">
    <location>
        <begin position="194"/>
        <end position="364"/>
    </location>
</feature>
<dbReference type="InterPro" id="IPR004274">
    <property type="entry name" value="FCP1_dom"/>
</dbReference>
<evidence type="ECO:0000256" key="2">
    <source>
        <dbReference type="SAM" id="MobiDB-lite"/>
    </source>
</evidence>
<reference evidence="4" key="1">
    <citation type="submission" date="2023-10" db="EMBL/GenBank/DDBJ databases">
        <authorList>
            <person name="Hackl T."/>
        </authorList>
    </citation>
    <scope>NUCLEOTIDE SEQUENCE</scope>
</reference>
<sequence length="388" mass="43428">MSAGDFGYPGYQPVRNGPYTPITNFFPYQQQPQPQLQPQAQYGFDAMGRYNLRSSQAHTALPQNTPANTPPNPYFNTPPNATPFGAGIPHHPTPTPFASGIFPSSSHEKSALPQNPPPNNVPPSSGVSPALLQETSTELARSGAPEHYSPIRRSPVRQFRARDQIVAPSKESGGVPDPTALYLAHASYPPLLLPRPRNILVVIDLNGTLLYRPNKRQPSTFIMRPYAREFLNYCIRTFTVTIWSSARPDNVENMCKTLLTPELRAKVVAVWGRDRFGLSTSDYNSRVQCYKRLSVLWNSPLVSCTHPDAKKGVTWSQKDTVLVDDSLEKARTEPYNLIQVPDFEGYSNEPAYVLPQVHNYINECSQQADISTYMRATPFKLRDDFVLH</sequence>
<dbReference type="SUPFAM" id="SSF56784">
    <property type="entry name" value="HAD-like"/>
    <property type="match status" value="1"/>
</dbReference>
<dbReference type="InterPro" id="IPR023214">
    <property type="entry name" value="HAD_sf"/>
</dbReference>
<dbReference type="Gene3D" id="3.40.50.1000">
    <property type="entry name" value="HAD superfamily/HAD-like"/>
    <property type="match status" value="1"/>
</dbReference>